<dbReference type="Proteomes" id="UP001165044">
    <property type="component" value="Unassembled WGS sequence"/>
</dbReference>
<evidence type="ECO:0000313" key="2">
    <source>
        <dbReference type="Proteomes" id="UP001165044"/>
    </source>
</evidence>
<gene>
    <name evidence="1" type="ORF">GETHED_22400</name>
</gene>
<proteinExistence type="predicted"/>
<name>A0ABQ5PZR7_9BACT</name>
<organism evidence="1 2">
    <name type="scientific">Geothrix edaphica</name>
    <dbReference type="NCBI Taxonomy" id="2927976"/>
    <lineage>
        <taxon>Bacteria</taxon>
        <taxon>Pseudomonadati</taxon>
        <taxon>Acidobacteriota</taxon>
        <taxon>Holophagae</taxon>
        <taxon>Holophagales</taxon>
        <taxon>Holophagaceae</taxon>
        <taxon>Geothrix</taxon>
    </lineage>
</organism>
<sequence>MHSLKFAAKHLPPGVRGWTFSDPKVSRAIHLRADEAWELTGFDATGVMVRIPLPAGEFTLDFPMHSVNLAVAVIDPDPGGGGLVE</sequence>
<dbReference type="RefSeq" id="WP_285609353.1">
    <property type="nucleotide sequence ID" value="NZ_BSDC01000003.1"/>
</dbReference>
<accession>A0ABQ5PZR7</accession>
<reference evidence="1" key="1">
    <citation type="journal article" date="2023" name="Antonie Van Leeuwenhoek">
        <title>Mesoterricola silvestris gen. nov., sp. nov., Mesoterricola sediminis sp. nov., Geothrix oryzae sp. nov., Geothrix edaphica sp. nov., Geothrix rubra sp. nov., and Geothrix limicola sp. nov., six novel members of Acidobacteriota isolated from soils.</title>
        <authorList>
            <person name="Itoh H."/>
            <person name="Sugisawa Y."/>
            <person name="Mise K."/>
            <person name="Xu Z."/>
            <person name="Kuniyasu M."/>
            <person name="Ushijima N."/>
            <person name="Kawano K."/>
            <person name="Kobayashi E."/>
            <person name="Shiratori Y."/>
            <person name="Masuda Y."/>
            <person name="Senoo K."/>
        </authorList>
    </citation>
    <scope>NUCLEOTIDE SEQUENCE</scope>
    <source>
        <strain evidence="1">Red802</strain>
    </source>
</reference>
<evidence type="ECO:0000313" key="1">
    <source>
        <dbReference type="EMBL" id="GLH67876.1"/>
    </source>
</evidence>
<comment type="caution">
    <text evidence="1">The sequence shown here is derived from an EMBL/GenBank/DDBJ whole genome shotgun (WGS) entry which is preliminary data.</text>
</comment>
<protein>
    <submittedName>
        <fullName evidence="1">Uncharacterized protein</fullName>
    </submittedName>
</protein>
<dbReference type="EMBL" id="BSDC01000003">
    <property type="protein sequence ID" value="GLH67876.1"/>
    <property type="molecule type" value="Genomic_DNA"/>
</dbReference>
<keyword evidence="2" id="KW-1185">Reference proteome</keyword>